<evidence type="ECO:0000256" key="5">
    <source>
        <dbReference type="ARBA" id="ARBA00022970"/>
    </source>
</evidence>
<dbReference type="GO" id="GO:0015807">
    <property type="term" value="P:L-amino acid transport"/>
    <property type="evidence" value="ECO:0007669"/>
    <property type="project" value="TreeGrafter"/>
</dbReference>
<organism evidence="7 8">
    <name type="scientific">Thermaerobacter subterraneus DSM 13965</name>
    <dbReference type="NCBI Taxonomy" id="867903"/>
    <lineage>
        <taxon>Bacteria</taxon>
        <taxon>Bacillati</taxon>
        <taxon>Bacillota</taxon>
        <taxon>Clostridia</taxon>
        <taxon>Eubacteriales</taxon>
        <taxon>Clostridiales Family XVII. Incertae Sedis</taxon>
        <taxon>Thermaerobacter</taxon>
    </lineage>
</organism>
<dbReference type="PROSITE" id="PS00211">
    <property type="entry name" value="ABC_TRANSPORTER_1"/>
    <property type="match status" value="1"/>
</dbReference>
<dbReference type="SMART" id="SM00382">
    <property type="entry name" value="AAA"/>
    <property type="match status" value="1"/>
</dbReference>
<reference evidence="7" key="2">
    <citation type="submission" date="2012-10" db="EMBL/GenBank/DDBJ databases">
        <title>Improved high-quality draft of Thermaerobacter subterraneus C21, DSM 13965.</title>
        <authorList>
            <consortium name="DOE Joint Genome Institute"/>
            <person name="Eisen J."/>
            <person name="Huntemann M."/>
            <person name="Wei C.-L."/>
            <person name="Han J."/>
            <person name="Detter J.C."/>
            <person name="Han C."/>
            <person name="Tapia R."/>
            <person name="Chen A."/>
            <person name="Kyrpides N."/>
            <person name="Mavromatis K."/>
            <person name="Markowitz V."/>
            <person name="Szeto E."/>
            <person name="Ivanova N."/>
            <person name="Mikhailova N."/>
            <person name="Ovchinnikova G."/>
            <person name="Pagani I."/>
            <person name="Pati A."/>
            <person name="Goodwin L."/>
            <person name="Nordberg H.P."/>
            <person name="Cantor M.N."/>
            <person name="Hua S.X."/>
            <person name="Woyke T."/>
            <person name="Eisen J."/>
            <person name="Klenk H.-P."/>
        </authorList>
    </citation>
    <scope>NUCLEOTIDE SEQUENCE [LARGE SCALE GENOMIC DNA]</scope>
    <source>
        <strain evidence="7">DSM 13965</strain>
    </source>
</reference>
<evidence type="ECO:0000256" key="3">
    <source>
        <dbReference type="ARBA" id="ARBA00022741"/>
    </source>
</evidence>
<name>K6Q276_9FIRM</name>
<feature type="domain" description="ABC transporter" evidence="6">
    <location>
        <begin position="2"/>
        <end position="235"/>
    </location>
</feature>
<dbReference type="STRING" id="867903.ThesuDRAFT_01050"/>
<evidence type="ECO:0000313" key="8">
    <source>
        <dbReference type="Proteomes" id="UP000005710"/>
    </source>
</evidence>
<dbReference type="GO" id="GO:0005524">
    <property type="term" value="F:ATP binding"/>
    <property type="evidence" value="ECO:0007669"/>
    <property type="project" value="UniProtKB-KW"/>
</dbReference>
<dbReference type="SUPFAM" id="SSF52540">
    <property type="entry name" value="P-loop containing nucleoside triphosphate hydrolases"/>
    <property type="match status" value="1"/>
</dbReference>
<dbReference type="EMBL" id="AENY02000002">
    <property type="protein sequence ID" value="EKP95303.1"/>
    <property type="molecule type" value="Genomic_DNA"/>
</dbReference>
<proteinExistence type="inferred from homology"/>
<dbReference type="InterPro" id="IPR027417">
    <property type="entry name" value="P-loop_NTPase"/>
</dbReference>
<dbReference type="GO" id="GO:0015658">
    <property type="term" value="F:branched-chain amino acid transmembrane transporter activity"/>
    <property type="evidence" value="ECO:0007669"/>
    <property type="project" value="TreeGrafter"/>
</dbReference>
<dbReference type="PROSITE" id="PS50893">
    <property type="entry name" value="ABC_TRANSPORTER_2"/>
    <property type="match status" value="1"/>
</dbReference>
<accession>K6Q276</accession>
<dbReference type="eggNOG" id="COG0410">
    <property type="taxonomic scope" value="Bacteria"/>
</dbReference>
<dbReference type="InterPro" id="IPR017871">
    <property type="entry name" value="ABC_transporter-like_CS"/>
</dbReference>
<dbReference type="Proteomes" id="UP000005710">
    <property type="component" value="Unassembled WGS sequence"/>
</dbReference>
<reference evidence="7" key="1">
    <citation type="submission" date="2010-10" db="EMBL/GenBank/DDBJ databases">
        <authorList>
            <consortium name="US DOE Joint Genome Institute (JGI-PGF)"/>
            <person name="Lucas S."/>
            <person name="Copeland A."/>
            <person name="Lapidus A."/>
            <person name="Bruce D."/>
            <person name="Goodwin L."/>
            <person name="Pitluck S."/>
            <person name="Kyrpides N."/>
            <person name="Mavromatis K."/>
            <person name="Detter J.C."/>
            <person name="Han C."/>
            <person name="Land M."/>
            <person name="Hauser L."/>
            <person name="Markowitz V."/>
            <person name="Cheng J.-F."/>
            <person name="Hugenholtz P."/>
            <person name="Woyke T."/>
            <person name="Wu D."/>
            <person name="Pukall R."/>
            <person name="Wahrenburg C."/>
            <person name="Brambilla E."/>
            <person name="Klenk H.-P."/>
            <person name="Eisen J.A."/>
        </authorList>
    </citation>
    <scope>NUCLEOTIDE SEQUENCE [LARGE SCALE GENOMIC DNA]</scope>
    <source>
        <strain evidence="7">DSM 13965</strain>
    </source>
</reference>
<dbReference type="InterPro" id="IPR003593">
    <property type="entry name" value="AAA+_ATPase"/>
</dbReference>
<dbReference type="RefSeq" id="WP_006903314.1">
    <property type="nucleotide sequence ID" value="NZ_JH976535.1"/>
</dbReference>
<dbReference type="PANTHER" id="PTHR43820">
    <property type="entry name" value="HIGH-AFFINITY BRANCHED-CHAIN AMINO ACID TRANSPORT ATP-BINDING PROTEIN LIVF"/>
    <property type="match status" value="1"/>
</dbReference>
<dbReference type="GO" id="GO:0016887">
    <property type="term" value="F:ATP hydrolysis activity"/>
    <property type="evidence" value="ECO:0007669"/>
    <property type="project" value="InterPro"/>
</dbReference>
<protein>
    <submittedName>
        <fullName evidence="7">Amino acid/amide ABC transporter ATP-binding protein 2, HAAT family</fullName>
    </submittedName>
</protein>
<keyword evidence="4 7" id="KW-0067">ATP-binding</keyword>
<dbReference type="InterPro" id="IPR052156">
    <property type="entry name" value="BCAA_Transport_ATP-bd_LivF"/>
</dbReference>
<dbReference type="Pfam" id="PF00005">
    <property type="entry name" value="ABC_tran"/>
    <property type="match status" value="1"/>
</dbReference>
<keyword evidence="2" id="KW-0813">Transport</keyword>
<dbReference type="InterPro" id="IPR003439">
    <property type="entry name" value="ABC_transporter-like_ATP-bd"/>
</dbReference>
<evidence type="ECO:0000256" key="2">
    <source>
        <dbReference type="ARBA" id="ARBA00022448"/>
    </source>
</evidence>
<dbReference type="Gene3D" id="3.40.50.300">
    <property type="entry name" value="P-loop containing nucleotide triphosphate hydrolases"/>
    <property type="match status" value="1"/>
</dbReference>
<evidence type="ECO:0000256" key="1">
    <source>
        <dbReference type="ARBA" id="ARBA00005417"/>
    </source>
</evidence>
<comment type="caution">
    <text evidence="7">The sequence shown here is derived from an EMBL/GenBank/DDBJ whole genome shotgun (WGS) entry which is preliminary data.</text>
</comment>
<evidence type="ECO:0000259" key="6">
    <source>
        <dbReference type="PROSITE" id="PS50893"/>
    </source>
</evidence>
<sequence>MLELKDVHVSYGSVRALEGISLQVGSGELVALLGPNGAGKSTTLRAISRLVPLRRGAIVLDGAVPLHRDPPEGVVRRGVVHVPEGRQIFPELTVEENLWTGAFTRRHRAEIRQDLEAVYQRFPRLKERRHQLGGTLSGGEQQMLAIGRALMARPRLLLLDEPSMGLSPRLVEEVFTIIGDLHREGVSILLVEQNAHIALQVAGRAYVLENGRVVLSAPARELRSREEVWSAYTGLRA</sequence>
<dbReference type="AlphaFoldDB" id="K6Q276"/>
<evidence type="ECO:0000256" key="4">
    <source>
        <dbReference type="ARBA" id="ARBA00022840"/>
    </source>
</evidence>
<gene>
    <name evidence="7" type="ORF">ThesuDRAFT_01050</name>
</gene>
<keyword evidence="3" id="KW-0547">Nucleotide-binding</keyword>
<evidence type="ECO:0000313" key="7">
    <source>
        <dbReference type="EMBL" id="EKP95303.1"/>
    </source>
</evidence>
<dbReference type="CDD" id="cd03224">
    <property type="entry name" value="ABC_TM1139_LivF_branched"/>
    <property type="match status" value="1"/>
</dbReference>
<dbReference type="PANTHER" id="PTHR43820:SF4">
    <property type="entry name" value="HIGH-AFFINITY BRANCHED-CHAIN AMINO ACID TRANSPORT ATP-BINDING PROTEIN LIVF"/>
    <property type="match status" value="1"/>
</dbReference>
<keyword evidence="8" id="KW-1185">Reference proteome</keyword>
<keyword evidence="5" id="KW-0029">Amino-acid transport</keyword>
<comment type="similarity">
    <text evidence="1">Belongs to the ABC transporter superfamily.</text>
</comment>
<dbReference type="HOGENOM" id="CLU_000604_1_2_9"/>
<dbReference type="OrthoDB" id="9775135at2"/>